<dbReference type="AlphaFoldDB" id="A0A9W7SK29"/>
<comment type="similarity">
    <text evidence="1 3">Belongs to the GMC oxidoreductase family.</text>
</comment>
<evidence type="ECO:0000313" key="7">
    <source>
        <dbReference type="EMBL" id="KAH9818589.1"/>
    </source>
</evidence>
<dbReference type="InterPro" id="IPR007867">
    <property type="entry name" value="GMC_OxRtase_C"/>
</dbReference>
<reference evidence="7 8" key="1">
    <citation type="journal article" date="2018" name="IMA Fungus">
        <title>IMA Genome-F 10: Nine draft genome sequences of Claviceps purpurea s.lat., including C. arundinis, C. humidiphila, and C. cf. spartinae, pseudomolecules for the pitch canker pathogen Fusarium circinatum, draft genome of Davidsoniella eucalypti, Grosmannia galeiformis, Quambalaria eucalypti, and Teratosphaeria destructans.</title>
        <authorList>
            <person name="Wingfield B.D."/>
            <person name="Liu M."/>
            <person name="Nguyen H.D."/>
            <person name="Lane F.A."/>
            <person name="Morgan S.W."/>
            <person name="De Vos L."/>
            <person name="Wilken P.M."/>
            <person name="Duong T.A."/>
            <person name="Aylward J."/>
            <person name="Coetzee M.P."/>
            <person name="Dadej K."/>
            <person name="De Beer Z.W."/>
            <person name="Findlay W."/>
            <person name="Havenga M."/>
            <person name="Kolarik M."/>
            <person name="Menzies J.G."/>
            <person name="Naidoo K."/>
            <person name="Pochopski O."/>
            <person name="Shoukouhi P."/>
            <person name="Santana Q.C."/>
            <person name="Seifert K.A."/>
            <person name="Soal N."/>
            <person name="Steenkamp E.T."/>
            <person name="Tatham C.T."/>
            <person name="van der Nest M.A."/>
            <person name="Wingfield M.J."/>
        </authorList>
    </citation>
    <scope>NUCLEOTIDE SEQUENCE [LARGE SCALE GENOMIC DNA]</scope>
    <source>
        <strain evidence="7">CMW44962</strain>
    </source>
</reference>
<keyword evidence="2 3" id="KW-0274">FAD</keyword>
<protein>
    <submittedName>
        <fullName evidence="7">Cellobiose dehydrogenase</fullName>
    </submittedName>
</protein>
<dbReference type="PROSITE" id="PS00623">
    <property type="entry name" value="GMC_OXRED_1"/>
    <property type="match status" value="1"/>
</dbReference>
<evidence type="ECO:0000256" key="2">
    <source>
        <dbReference type="PIRSR" id="PIRSR000137-2"/>
    </source>
</evidence>
<dbReference type="OrthoDB" id="3904262at2759"/>
<dbReference type="InterPro" id="IPR012132">
    <property type="entry name" value="GMC_OxRdtase"/>
</dbReference>
<comment type="caution">
    <text evidence="7">The sequence shown here is derived from an EMBL/GenBank/DDBJ whole genome shotgun (WGS) entry which is preliminary data.</text>
</comment>
<feature type="binding site" evidence="2">
    <location>
        <begin position="204"/>
        <end position="207"/>
    </location>
    <ligand>
        <name>FAD</name>
        <dbReference type="ChEBI" id="CHEBI:57692"/>
    </ligand>
</feature>
<dbReference type="PIRSF" id="PIRSF000137">
    <property type="entry name" value="Alcohol_oxidase"/>
    <property type="match status" value="1"/>
</dbReference>
<dbReference type="SUPFAM" id="SSF51905">
    <property type="entry name" value="FAD/NAD(P)-binding domain"/>
    <property type="match status" value="1"/>
</dbReference>
<evidence type="ECO:0000256" key="3">
    <source>
        <dbReference type="RuleBase" id="RU003968"/>
    </source>
</evidence>
<reference evidence="7 8" key="2">
    <citation type="journal article" date="2021" name="Curr. Genet.">
        <title>Genetic response to nitrogen starvation in the aggressive Eucalyptus foliar pathogen Teratosphaeria destructans.</title>
        <authorList>
            <person name="Havenga M."/>
            <person name="Wingfield B.D."/>
            <person name="Wingfield M.J."/>
            <person name="Dreyer L.L."/>
            <person name="Roets F."/>
            <person name="Aylward J."/>
        </authorList>
    </citation>
    <scope>NUCLEOTIDE SEQUENCE [LARGE SCALE GENOMIC DNA]</scope>
    <source>
        <strain evidence="7">CMW44962</strain>
    </source>
</reference>
<proteinExistence type="inferred from homology"/>
<dbReference type="PANTHER" id="PTHR11552">
    <property type="entry name" value="GLUCOSE-METHANOL-CHOLINE GMC OXIDOREDUCTASE"/>
    <property type="match status" value="1"/>
</dbReference>
<evidence type="ECO:0000256" key="1">
    <source>
        <dbReference type="ARBA" id="ARBA00010790"/>
    </source>
</evidence>
<evidence type="ECO:0000259" key="5">
    <source>
        <dbReference type="PROSITE" id="PS00623"/>
    </source>
</evidence>
<keyword evidence="3" id="KW-0285">Flavoprotein</keyword>
<dbReference type="Pfam" id="PF05199">
    <property type="entry name" value="GMC_oxred_C"/>
    <property type="match status" value="1"/>
</dbReference>
<dbReference type="PANTHER" id="PTHR11552:SF210">
    <property type="entry name" value="GLUCOSE-METHANOL-CHOLINE OXIDOREDUCTASE N-TERMINAL DOMAIN-CONTAINING PROTEIN-RELATED"/>
    <property type="match status" value="1"/>
</dbReference>
<dbReference type="InterPro" id="IPR000172">
    <property type="entry name" value="GMC_OxRdtase_N"/>
</dbReference>
<keyword evidence="8" id="KW-1185">Reference proteome</keyword>
<name>A0A9W7SK29_9PEZI</name>
<gene>
    <name evidence="7" type="ORF">Tdes44962_MAKER05354</name>
</gene>
<dbReference type="InterPro" id="IPR036188">
    <property type="entry name" value="FAD/NAD-bd_sf"/>
</dbReference>
<dbReference type="GO" id="GO:0016614">
    <property type="term" value="F:oxidoreductase activity, acting on CH-OH group of donors"/>
    <property type="evidence" value="ECO:0007669"/>
    <property type="project" value="InterPro"/>
</dbReference>
<feature type="domain" description="Glucose-methanol-choline oxidoreductase N-terminal" evidence="6">
    <location>
        <begin position="370"/>
        <end position="384"/>
    </location>
</feature>
<dbReference type="EMBL" id="RIBY02002345">
    <property type="protein sequence ID" value="KAH9818589.1"/>
    <property type="molecule type" value="Genomic_DNA"/>
</dbReference>
<dbReference type="Gene3D" id="3.50.50.60">
    <property type="entry name" value="FAD/NAD(P)-binding domain"/>
    <property type="match status" value="2"/>
</dbReference>
<accession>A0A9W7SK29</accession>
<evidence type="ECO:0000313" key="8">
    <source>
        <dbReference type="Proteomes" id="UP001138500"/>
    </source>
</evidence>
<dbReference type="PROSITE" id="PS00624">
    <property type="entry name" value="GMC_OXRED_2"/>
    <property type="match status" value="1"/>
</dbReference>
<feature type="binding site" evidence="2">
    <location>
        <position position="334"/>
    </location>
    <ligand>
        <name>FAD</name>
        <dbReference type="ChEBI" id="CHEBI:57692"/>
    </ligand>
</feature>
<feature type="region of interest" description="Disordered" evidence="4">
    <location>
        <begin position="1"/>
        <end position="22"/>
    </location>
</feature>
<sequence length="545" mass="58795">MAMHLGDPARKGDSAMQPTGCRGRDLRLRIGAGPSFIRTICTTSTTGLTFNKHNGKTTDGMENPLPALATPAEDGMDMTLSLWAAGRLALWLRRRLTENPNISGGVLEAGSNKMGEPTGRYAGRVLVDVGSGRLYLPRRPRPSTDRRSGADDWGHRTVPRVSLFPFAKRPPHRATDHSPPGPKTRTSAIISRAAKVLGGGSAINYPVYVRGSVHDYDDWVELTGDPSWGHEATAPYMRKHQTLEPVDPSTVDEFHGTAGPSQPEDDWIRAADGVTGGPARPRDPWPGDHIAFYQTLATVARTGEDEGKRSYAARDHFAANAQRRDLHVLCDAPVHRVELEGNRATGMESTFGGNRYRVKVRRRQVSVSCGALQTPQILALSGIGDPEVLRKGGCGGQGGENREVGRNLQDPVLTEMEQGISTSDVMHDPDFMAEAQKTLVETQSGPLASLPTLRGFFPYEVRPPRHHAAVGEGVVSGGVLSLRQSARWATRLRVCGTRGLRVVDASVFSNHVSGNLVASGYAVAGRAADLVKAGWEGEEVVKGKL</sequence>
<evidence type="ECO:0000259" key="6">
    <source>
        <dbReference type="PROSITE" id="PS00624"/>
    </source>
</evidence>
<feature type="domain" description="Glucose-methanol-choline oxidoreductase N-terminal" evidence="5">
    <location>
        <begin position="194"/>
        <end position="217"/>
    </location>
</feature>
<dbReference type="Gene3D" id="3.30.560.10">
    <property type="entry name" value="Glucose Oxidase, domain 3"/>
    <property type="match status" value="1"/>
</dbReference>
<dbReference type="Proteomes" id="UP001138500">
    <property type="component" value="Unassembled WGS sequence"/>
</dbReference>
<feature type="binding site" evidence="2">
    <location>
        <position position="196"/>
    </location>
    <ligand>
        <name>FAD</name>
        <dbReference type="ChEBI" id="CHEBI:57692"/>
    </ligand>
</feature>
<evidence type="ECO:0000256" key="4">
    <source>
        <dbReference type="SAM" id="MobiDB-lite"/>
    </source>
</evidence>
<dbReference type="GO" id="GO:0050660">
    <property type="term" value="F:flavin adenine dinucleotide binding"/>
    <property type="evidence" value="ECO:0007669"/>
    <property type="project" value="InterPro"/>
</dbReference>
<organism evidence="7 8">
    <name type="scientific">Teratosphaeria destructans</name>
    <dbReference type="NCBI Taxonomy" id="418781"/>
    <lineage>
        <taxon>Eukaryota</taxon>
        <taxon>Fungi</taxon>
        <taxon>Dikarya</taxon>
        <taxon>Ascomycota</taxon>
        <taxon>Pezizomycotina</taxon>
        <taxon>Dothideomycetes</taxon>
        <taxon>Dothideomycetidae</taxon>
        <taxon>Mycosphaerellales</taxon>
        <taxon>Teratosphaeriaceae</taxon>
        <taxon>Teratosphaeria</taxon>
    </lineage>
</organism>
<comment type="cofactor">
    <cofactor evidence="2">
        <name>FAD</name>
        <dbReference type="ChEBI" id="CHEBI:57692"/>
    </cofactor>
</comment>
<dbReference type="Pfam" id="PF00732">
    <property type="entry name" value="GMC_oxred_N"/>
    <property type="match status" value="1"/>
</dbReference>